<dbReference type="GO" id="GO:0006364">
    <property type="term" value="P:rRNA processing"/>
    <property type="evidence" value="ECO:0007669"/>
    <property type="project" value="UniProtKB-KW"/>
</dbReference>
<organism evidence="6 7">
    <name type="scientific">Gracilariopsis chorda</name>
    <dbReference type="NCBI Taxonomy" id="448386"/>
    <lineage>
        <taxon>Eukaryota</taxon>
        <taxon>Rhodophyta</taxon>
        <taxon>Florideophyceae</taxon>
        <taxon>Rhodymeniophycidae</taxon>
        <taxon>Gracilariales</taxon>
        <taxon>Gracilariaceae</taxon>
        <taxon>Gracilariopsis</taxon>
    </lineage>
</organism>
<evidence type="ECO:0000256" key="4">
    <source>
        <dbReference type="ARBA" id="ARBA00022691"/>
    </source>
</evidence>
<dbReference type="EMBL" id="NBIV01000073">
    <property type="protein sequence ID" value="PXF45033.1"/>
    <property type="molecule type" value="Genomic_DNA"/>
</dbReference>
<dbReference type="Proteomes" id="UP000247409">
    <property type="component" value="Unassembled WGS sequence"/>
</dbReference>
<dbReference type="Gene3D" id="3.40.50.150">
    <property type="entry name" value="Vaccinia Virus protein VP39"/>
    <property type="match status" value="1"/>
</dbReference>
<reference evidence="6 7" key="1">
    <citation type="journal article" date="2018" name="Mol. Biol. Evol.">
        <title>Analysis of the draft genome of the red seaweed Gracilariopsis chorda provides insights into genome size evolution in Rhodophyta.</title>
        <authorList>
            <person name="Lee J."/>
            <person name="Yang E.C."/>
            <person name="Graf L."/>
            <person name="Yang J.H."/>
            <person name="Qiu H."/>
            <person name="Zel Zion U."/>
            <person name="Chan C.X."/>
            <person name="Stephens T.G."/>
            <person name="Weber A.P.M."/>
            <person name="Boo G.H."/>
            <person name="Boo S.M."/>
            <person name="Kim K.M."/>
            <person name="Shin Y."/>
            <person name="Jung M."/>
            <person name="Lee S.J."/>
            <person name="Yim H.S."/>
            <person name="Lee J.H."/>
            <person name="Bhattacharya D."/>
            <person name="Yoon H.S."/>
        </authorList>
    </citation>
    <scope>NUCLEOTIDE SEQUENCE [LARGE SCALE GENOMIC DNA]</scope>
    <source>
        <strain evidence="6 7">SKKU-2015</strain>
        <tissue evidence="6">Whole body</tissue>
    </source>
</reference>
<evidence type="ECO:0000256" key="2">
    <source>
        <dbReference type="ARBA" id="ARBA00022603"/>
    </source>
</evidence>
<dbReference type="GO" id="GO:0008173">
    <property type="term" value="F:RNA methyltransferase activity"/>
    <property type="evidence" value="ECO:0007669"/>
    <property type="project" value="TreeGrafter"/>
</dbReference>
<keyword evidence="4" id="KW-0949">S-adenosyl-L-methionine</keyword>
<dbReference type="AlphaFoldDB" id="A0A2V3ISE1"/>
<dbReference type="SUPFAM" id="SSF53335">
    <property type="entry name" value="S-adenosyl-L-methionine-dependent methyltransferases"/>
    <property type="match status" value="1"/>
</dbReference>
<evidence type="ECO:0000256" key="3">
    <source>
        <dbReference type="ARBA" id="ARBA00022679"/>
    </source>
</evidence>
<name>A0A2V3ISE1_9FLOR</name>
<dbReference type="STRING" id="448386.A0A2V3ISE1"/>
<feature type="domain" description="Ribosomal RNA methyltransferase FtsJ" evidence="5">
    <location>
        <begin position="1"/>
        <end position="158"/>
    </location>
</feature>
<protein>
    <submittedName>
        <fullName evidence="6">Ribosomal RNA large subunit methyltransferase E</fullName>
    </submittedName>
</protein>
<evidence type="ECO:0000313" key="6">
    <source>
        <dbReference type="EMBL" id="PXF45033.1"/>
    </source>
</evidence>
<dbReference type="OrthoDB" id="1287559at2759"/>
<dbReference type="Pfam" id="PF01728">
    <property type="entry name" value="FtsJ"/>
    <property type="match status" value="1"/>
</dbReference>
<evidence type="ECO:0000259" key="5">
    <source>
        <dbReference type="Pfam" id="PF01728"/>
    </source>
</evidence>
<proteinExistence type="predicted"/>
<gene>
    <name evidence="6" type="ORF">BWQ96_05206</name>
</gene>
<dbReference type="GO" id="GO:0001510">
    <property type="term" value="P:RNA methylation"/>
    <property type="evidence" value="ECO:0007669"/>
    <property type="project" value="TreeGrafter"/>
</dbReference>
<keyword evidence="1" id="KW-0698">rRNA processing</keyword>
<dbReference type="InterPro" id="IPR029063">
    <property type="entry name" value="SAM-dependent_MTases_sf"/>
</dbReference>
<dbReference type="PANTHER" id="PTHR10920:SF13">
    <property type="entry name" value="PRE-RRNA 2'-O-RIBOSE RNA METHYLTRANSFERASE FTSJ3"/>
    <property type="match status" value="1"/>
</dbReference>
<evidence type="ECO:0000313" key="7">
    <source>
        <dbReference type="Proteomes" id="UP000247409"/>
    </source>
</evidence>
<dbReference type="InterPro" id="IPR002877">
    <property type="entry name" value="RNA_MeTrfase_FtsJ_dom"/>
</dbReference>
<comment type="caution">
    <text evidence="6">The sequence shown here is derived from an EMBL/GenBank/DDBJ whole genome shotgun (WGS) entry which is preliminary data.</text>
</comment>
<evidence type="ECO:0000256" key="1">
    <source>
        <dbReference type="ARBA" id="ARBA00022552"/>
    </source>
</evidence>
<dbReference type="PANTHER" id="PTHR10920">
    <property type="entry name" value="RIBOSOMAL RNA METHYLTRANSFERASE"/>
    <property type="match status" value="1"/>
</dbReference>
<keyword evidence="3 6" id="KW-0808">Transferase</keyword>
<dbReference type="InterPro" id="IPR050082">
    <property type="entry name" value="RNA_methyltr_RlmE"/>
</dbReference>
<keyword evidence="2 6" id="KW-0489">Methyltransferase</keyword>
<accession>A0A2V3ISE1</accession>
<keyword evidence="7" id="KW-1185">Reference proteome</keyword>
<sequence>MNNKYRFLRRDSYVVDLGSAPGGFAAAVAKTVKLDDRARRWDQEGKRLVKRRITGRRRSRPFGKLVCVDVVDMAEIGGASFIRGSLMDDDVEHRIGYALNGDEADVVLCDAAPSTTGNSEMDHIRCVDMAKAGLGVANAVLRNGGVFVVKVFRVRKKRNWLRL</sequence>